<name>A0A519BJH7_ACIG2</name>
<evidence type="ECO:0000313" key="2">
    <source>
        <dbReference type="EMBL" id="RZD17417.1"/>
    </source>
</evidence>
<reference evidence="2 3" key="1">
    <citation type="journal article" date="2019" name="ISME J.">
        <title>Insights into ecological role of a new deltaproteobacterial order Candidatus Acidulodesulfobacterales by metagenomics and metatranscriptomics.</title>
        <authorList>
            <person name="Tan S."/>
            <person name="Liu J."/>
            <person name="Fang Y."/>
            <person name="Hedlund B.P."/>
            <person name="Lian Z.H."/>
            <person name="Huang L.Y."/>
            <person name="Li J.T."/>
            <person name="Huang L.N."/>
            <person name="Li W.J."/>
            <person name="Jiang H.C."/>
            <person name="Dong H.L."/>
            <person name="Shu W.S."/>
        </authorList>
    </citation>
    <scope>NUCLEOTIDE SEQUENCE [LARGE SCALE GENOMIC DNA]</scope>
    <source>
        <strain evidence="2">AP2</strain>
    </source>
</reference>
<keyword evidence="1" id="KW-0472">Membrane</keyword>
<sequence length="245" mass="28195">MKLKRVKSSIVNFKRIYFLTMVAGILFIAIAASGCAYNNNAINKNLTKIQANKLNGEMFAILNIPLLTTANIIKNIKHKKRKVLYIPKNMLGITEINNKSIAKKLKHNRKLDAIKLNNKNINGTDLKQNKPIKTQSALQTVQLEPYTLIERSNTIYLKINTKKKIIIDKKIISNHLTITIRRFKYLNGYEIVSISLNNCGNPRFINLNFKYSNAGNSFKIKKWETIKNLTVAERYKKGIILWLNF</sequence>
<feature type="transmembrane region" description="Helical" evidence="1">
    <location>
        <begin position="16"/>
        <end position="34"/>
    </location>
</feature>
<dbReference type="PROSITE" id="PS51257">
    <property type="entry name" value="PROKAR_LIPOPROTEIN"/>
    <property type="match status" value="1"/>
</dbReference>
<evidence type="ECO:0008006" key="4">
    <source>
        <dbReference type="Google" id="ProtNLM"/>
    </source>
</evidence>
<protein>
    <recommendedName>
        <fullName evidence="4">Lipoprotein</fullName>
    </recommendedName>
</protein>
<keyword evidence="1" id="KW-0812">Transmembrane</keyword>
<keyword evidence="1" id="KW-1133">Transmembrane helix</keyword>
<accession>A0A519BJH7</accession>
<comment type="caution">
    <text evidence="2">The sequence shown here is derived from an EMBL/GenBank/DDBJ whole genome shotgun (WGS) entry which is preliminary data.</text>
</comment>
<gene>
    <name evidence="2" type="ORF">EVJ46_04110</name>
</gene>
<dbReference type="Proteomes" id="UP000316562">
    <property type="component" value="Unassembled WGS sequence"/>
</dbReference>
<evidence type="ECO:0000313" key="3">
    <source>
        <dbReference type="Proteomes" id="UP000316562"/>
    </source>
</evidence>
<proteinExistence type="predicted"/>
<dbReference type="AlphaFoldDB" id="A0A519BJH7"/>
<dbReference type="EMBL" id="SGBC01000001">
    <property type="protein sequence ID" value="RZD17417.1"/>
    <property type="molecule type" value="Genomic_DNA"/>
</dbReference>
<organism evidence="2 3">
    <name type="scientific">Acididesulfobacter guangdongensis</name>
    <dbReference type="NCBI Taxonomy" id="2597225"/>
    <lineage>
        <taxon>Bacteria</taxon>
        <taxon>Deltaproteobacteria</taxon>
        <taxon>Candidatus Acidulodesulfobacterales</taxon>
        <taxon>Candidatus Acididesulfobacter</taxon>
    </lineage>
</organism>
<evidence type="ECO:0000256" key="1">
    <source>
        <dbReference type="SAM" id="Phobius"/>
    </source>
</evidence>